<dbReference type="PANTHER" id="PTHR47396:SF1">
    <property type="entry name" value="ATP-DEPENDENT HELICASE IRC3-RELATED"/>
    <property type="match status" value="1"/>
</dbReference>
<keyword evidence="2" id="KW-0347">Helicase</keyword>
<dbReference type="PANTHER" id="PTHR47396">
    <property type="entry name" value="TYPE I RESTRICTION ENZYME ECOKI R PROTEIN"/>
    <property type="match status" value="1"/>
</dbReference>
<dbReference type="InterPro" id="IPR027417">
    <property type="entry name" value="P-loop_NTPase"/>
</dbReference>
<dbReference type="SMART" id="SM00487">
    <property type="entry name" value="DEXDc"/>
    <property type="match status" value="1"/>
</dbReference>
<gene>
    <name evidence="2" type="ORF">P5G49_10795</name>
</gene>
<dbReference type="PROSITE" id="PS51192">
    <property type="entry name" value="HELICASE_ATP_BIND_1"/>
    <property type="match status" value="1"/>
</dbReference>
<name>A0ABT8JS26_9BACL</name>
<protein>
    <submittedName>
        <fullName evidence="2">DEAD/DEAH box helicase</fullName>
    </submittedName>
</protein>
<evidence type="ECO:0000313" key="2">
    <source>
        <dbReference type="EMBL" id="MDN4607953.1"/>
    </source>
</evidence>
<keyword evidence="2" id="KW-0378">Hydrolase</keyword>
<evidence type="ECO:0000313" key="3">
    <source>
        <dbReference type="Proteomes" id="UP001175097"/>
    </source>
</evidence>
<dbReference type="InterPro" id="IPR050742">
    <property type="entry name" value="Helicase_Restrict-Modif_Enz"/>
</dbReference>
<dbReference type="InterPro" id="IPR006555">
    <property type="entry name" value="ATP-dep_Helicase_C"/>
</dbReference>
<dbReference type="Pfam" id="PF13307">
    <property type="entry name" value="Helicase_C_2"/>
    <property type="match status" value="1"/>
</dbReference>
<comment type="caution">
    <text evidence="2">The sequence shown here is derived from an EMBL/GenBank/DDBJ whole genome shotgun (WGS) entry which is preliminary data.</text>
</comment>
<keyword evidence="2" id="KW-0547">Nucleotide-binding</keyword>
<dbReference type="SMART" id="SM00491">
    <property type="entry name" value="HELICc2"/>
    <property type="match status" value="1"/>
</dbReference>
<dbReference type="InterPro" id="IPR014001">
    <property type="entry name" value="Helicase_ATP-bd"/>
</dbReference>
<proteinExistence type="predicted"/>
<keyword evidence="3" id="KW-1185">Reference proteome</keyword>
<dbReference type="InterPro" id="IPR011545">
    <property type="entry name" value="DEAD/DEAH_box_helicase_dom"/>
</dbReference>
<reference evidence="2" key="1">
    <citation type="submission" date="2023-03" db="EMBL/GenBank/DDBJ databases">
        <title>MT1 and MT2 Draft Genomes of Novel Species.</title>
        <authorList>
            <person name="Venkateswaran K."/>
        </authorList>
    </citation>
    <scope>NUCLEOTIDE SEQUENCE</scope>
    <source>
        <strain evidence="2">F6_3S_P_2</strain>
    </source>
</reference>
<dbReference type="CDD" id="cd00046">
    <property type="entry name" value="SF2-N"/>
    <property type="match status" value="1"/>
</dbReference>
<evidence type="ECO:0000259" key="1">
    <source>
        <dbReference type="PROSITE" id="PS51192"/>
    </source>
</evidence>
<dbReference type="GO" id="GO:0004386">
    <property type="term" value="F:helicase activity"/>
    <property type="evidence" value="ECO:0007669"/>
    <property type="project" value="UniProtKB-KW"/>
</dbReference>
<dbReference type="Gene3D" id="3.40.50.300">
    <property type="entry name" value="P-loop containing nucleotide triphosphate hydrolases"/>
    <property type="match status" value="2"/>
</dbReference>
<organism evidence="2 3">
    <name type="scientific">Sporosarcina highlanderae</name>
    <dbReference type="NCBI Taxonomy" id="3035916"/>
    <lineage>
        <taxon>Bacteria</taxon>
        <taxon>Bacillati</taxon>
        <taxon>Bacillota</taxon>
        <taxon>Bacilli</taxon>
        <taxon>Bacillales</taxon>
        <taxon>Caryophanaceae</taxon>
        <taxon>Sporosarcina</taxon>
    </lineage>
</organism>
<dbReference type="Pfam" id="PF00270">
    <property type="entry name" value="DEAD"/>
    <property type="match status" value="1"/>
</dbReference>
<keyword evidence="2" id="KW-0067">ATP-binding</keyword>
<dbReference type="RefSeq" id="WP_301243712.1">
    <property type="nucleotide sequence ID" value="NZ_JAROCC010000007.1"/>
</dbReference>
<dbReference type="SUPFAM" id="SSF52540">
    <property type="entry name" value="P-loop containing nucleoside triphosphate hydrolases"/>
    <property type="match status" value="2"/>
</dbReference>
<accession>A0ABT8JS26</accession>
<dbReference type="EMBL" id="JAROCC010000007">
    <property type="protein sequence ID" value="MDN4607953.1"/>
    <property type="molecule type" value="Genomic_DNA"/>
</dbReference>
<sequence>MGRTKFEFVKPKAVTSIEKDPESIFRELQIPNVKGLWSQQADILREYYNNFKTKQDVAIELPTGTGKTLIGLLIAEYRRRCKHERVIYLCPTRQLARQVYSKGIEYGLPVSLLIGPQNSYPEDEYGSYVSNKTIAITTYSAIFNTNPKLDDADTIIFDDAHSAENYISSLWTVEIKRSENNEVFESIIQLFREDISDYHYTRIMSGEAEYYKQIYDLIPYPKYIEKLPQLVEILEANITNCGNAKYSWSRINENLSACQMFFSFGEINIRPLVPPTQTHPAFNGAKQRIYMSATLGEGGELERITGVRKINKIPIPKGWEKYSNGRRLILFPNRVFKPEDSLKVAMGAIRNHGRALVLCPDNRSAQYFISEMENKLPFYPILQSSDIEDSLEPFINKKEAVLVLTNRYDGIDLSGDICRLQIVFGMPEATNLQEGFLWNRLNANIVLSELVKTRITQALGRCTRSSDDFANVLMLDPSLLKFCSRRENLIGFHPEIQAEIEFGLSNSEKIESVEQMVDFMSDFVSDKEYYTAINEAITEIREEYEKKPKLEVQKLTVSVANEIDFVYALWKTELDRALEKVKSILEDLSGGKELNGYRAWWFYIAGNTAYLAKSMIPVDPNLDKNYYSSALRITSGISWLSDLIHNVPVEMSVPRIDPYLATQTDNVDAVLNDLGIVGTMFEKKMQHLLESINENEYSKFENGLKELGAILGYDASRPEGSTTPDGVWVLRDRFIGYEAKTEENAQDPVYSEACRQTDGHKKWIREKTSYSEDALVDAVLISHKSTIRKDALPQSRGLFHVNVNDIRVLARKASGVLRGIRSVIVKEQGQNMFSKELIYETLTTEKLTYQDIEVLLKSKSLDELEQYD</sequence>
<dbReference type="Proteomes" id="UP001175097">
    <property type="component" value="Unassembled WGS sequence"/>
</dbReference>
<feature type="domain" description="Helicase ATP-binding" evidence="1">
    <location>
        <begin position="48"/>
        <end position="313"/>
    </location>
</feature>